<feature type="domain" description="TFIIS N-terminal" evidence="3">
    <location>
        <begin position="73"/>
        <end position="153"/>
    </location>
</feature>
<dbReference type="PROSITE" id="PS51319">
    <property type="entry name" value="TFIIS_N"/>
    <property type="match status" value="1"/>
</dbReference>
<feature type="region of interest" description="Disordered" evidence="2">
    <location>
        <begin position="266"/>
        <end position="287"/>
    </location>
</feature>
<feature type="compositionally biased region" description="Polar residues" evidence="2">
    <location>
        <begin position="797"/>
        <end position="812"/>
    </location>
</feature>
<evidence type="ECO:0000313" key="4">
    <source>
        <dbReference type="EMBL" id="KAK9270809.1"/>
    </source>
</evidence>
<name>A0AAP0R7A1_LIQFO</name>
<comment type="caution">
    <text evidence="4">The sequence shown here is derived from an EMBL/GenBank/DDBJ whole genome shotgun (WGS) entry which is preliminary data.</text>
</comment>
<dbReference type="Pfam" id="PF08711">
    <property type="entry name" value="Med26"/>
    <property type="match status" value="1"/>
</dbReference>
<keyword evidence="1" id="KW-0539">Nucleus</keyword>
<feature type="compositionally biased region" description="Low complexity" evidence="2">
    <location>
        <begin position="774"/>
        <end position="783"/>
    </location>
</feature>
<feature type="region of interest" description="Disordered" evidence="2">
    <location>
        <begin position="410"/>
        <end position="480"/>
    </location>
</feature>
<dbReference type="PANTHER" id="PTHR47292:SF1">
    <property type="entry name" value="TRANSCRIPTION ELONGATION FACTOR (TFIIS) FAMILY PROTEIN"/>
    <property type="match status" value="1"/>
</dbReference>
<feature type="compositionally biased region" description="Basic and acidic residues" evidence="2">
    <location>
        <begin position="559"/>
        <end position="576"/>
    </location>
</feature>
<evidence type="ECO:0000259" key="3">
    <source>
        <dbReference type="PROSITE" id="PS51319"/>
    </source>
</evidence>
<sequence>MTLEDFFTLTEIKDGLTAPGRVEELVTVMQKEKDYVVKNVGDATSKWSTVASTIAATENKDCLDLFIRLDGLWFIDRWLKDAQKFGNDISDSFVEESITALLRALEKLHIDNEKSISSGIWITVKNLLGHNSSRVQERARVLFDSWKQCRDGDAVHQDLVKVEACCDDDGTTVGAKHAGESAWSECCAMESKGSANEGSLKEPSRDEILPSRSSDGQPESVEDVHIETCNNPVSSLITLDCADIKDGSPDALGSSAVLDPVQENLPIKAESPSCPVDGTTPVETGGSPVLKQATVEGKLDVSKLNELTDDGKQTDKINSSPEQLGEMDIPSASSTLEPRAVSSSASAANAEETTTEPALQNNIDTKDGDFCLESAPLVDERTSVSEAKNEKDNNGVLNHCTNELVVKSTGQGSDCYSSGNECTSGRPEDPEASFSRMEDIGAVDDDKEHASDGDEDLTNASDFSKPAMGSKGSNVIDKRSDIELEYDMVDALEVARQVAKEVVGDYREPFGSSSSEKSSEGLIGQPGSPDSINGKHSQSSEAQPKEAPAGQNHSAESSPKGERHLFNSDNRDTELENCIHDIESSQATEMAQKLEVNPEKGTCDFDLNQEICSDDVDRPVNPISTPVSVVSASRAAAVPGLPVAPLQFEGTLGWKGSAATSAFRPASPRRIPDGGEKVLSVGGSSSSSKQRQDCLDIDLNVAEGGDDRNADLILGKQIPVSSGLPSGESSVEASPRRSERLKLDLNRIGDDGDAPPMDWRMEGRLFYHRNGHRSPSPASSSSSMQPCMRNIDLNDRPSIQNDSSDQQPYLGKSSSQYVNAYGGLKPVDPVISIMGRRVEVNRKDIVPTTSFLPNGKALEPAMDGSVGRTGGVLGVGPTGSYAHHSIFGFNGLTAGPTMSFTSAMYGSGGSIPCMVDSRGTPVVPQIVSSASAVPPSYSQPPFIMSMTGTPPGLNGAGPSRPHFDLNSGFMIEGGNRDSGSLRQLFIPGQGRLMEEPLRANPQPSSSSGIGGKRKEPDSGLETYPFNYKHHQPPWK</sequence>
<dbReference type="InterPro" id="IPR035441">
    <property type="entry name" value="TFIIS/LEDGF_dom_sf"/>
</dbReference>
<feature type="region of interest" description="Disordered" evidence="2">
    <location>
        <begin position="660"/>
        <end position="692"/>
    </location>
</feature>
<dbReference type="InterPro" id="IPR017923">
    <property type="entry name" value="TFIIS_N"/>
</dbReference>
<feature type="region of interest" description="Disordered" evidence="2">
    <location>
        <begin position="507"/>
        <end position="576"/>
    </location>
</feature>
<dbReference type="EMBL" id="JBBPBK010000014">
    <property type="protein sequence ID" value="KAK9270809.1"/>
    <property type="molecule type" value="Genomic_DNA"/>
</dbReference>
<feature type="region of interest" description="Disordered" evidence="2">
    <location>
        <begin position="994"/>
        <end position="1035"/>
    </location>
</feature>
<reference evidence="4 5" key="1">
    <citation type="journal article" date="2024" name="Plant J.">
        <title>Genome sequences and population genomics reveal climatic adaptation and genomic divergence between two closely related sweetgum species.</title>
        <authorList>
            <person name="Xu W.Q."/>
            <person name="Ren C.Q."/>
            <person name="Zhang X.Y."/>
            <person name="Comes H.P."/>
            <person name="Liu X.H."/>
            <person name="Li Y.G."/>
            <person name="Kettle C.J."/>
            <person name="Jalonen R."/>
            <person name="Gaisberger H."/>
            <person name="Ma Y.Z."/>
            <person name="Qiu Y.X."/>
        </authorList>
    </citation>
    <scope>NUCLEOTIDE SEQUENCE [LARGE SCALE GENOMIC DNA]</scope>
    <source>
        <strain evidence="4">Hangzhou</strain>
    </source>
</reference>
<feature type="region of interest" description="Disordered" evidence="2">
    <location>
        <begin position="194"/>
        <end position="222"/>
    </location>
</feature>
<comment type="subcellular location">
    <subcellularLocation>
        <location evidence="1">Nucleus</location>
    </subcellularLocation>
</comment>
<dbReference type="Gene3D" id="1.20.930.10">
    <property type="entry name" value="Conserved domain common to transcription factors TFIIS, elongin A, CRSP70"/>
    <property type="match status" value="1"/>
</dbReference>
<feature type="region of interest" description="Disordered" evidence="2">
    <location>
        <begin position="304"/>
        <end position="367"/>
    </location>
</feature>
<evidence type="ECO:0000256" key="2">
    <source>
        <dbReference type="SAM" id="MobiDB-lite"/>
    </source>
</evidence>
<feature type="compositionally biased region" description="Basic and acidic residues" evidence="2">
    <location>
        <begin position="436"/>
        <end position="452"/>
    </location>
</feature>
<feature type="compositionally biased region" description="Polar residues" evidence="2">
    <location>
        <begin position="719"/>
        <end position="732"/>
    </location>
</feature>
<accession>A0AAP0R7A1</accession>
<feature type="compositionally biased region" description="Basic and acidic residues" evidence="2">
    <location>
        <begin position="199"/>
        <end position="209"/>
    </location>
</feature>
<dbReference type="SUPFAM" id="SSF47676">
    <property type="entry name" value="Conserved domain common to transcription factors TFIIS, elongin A, CRSP70"/>
    <property type="match status" value="1"/>
</dbReference>
<evidence type="ECO:0000313" key="5">
    <source>
        <dbReference type="Proteomes" id="UP001415857"/>
    </source>
</evidence>
<keyword evidence="5" id="KW-1185">Reference proteome</keyword>
<feature type="compositionally biased region" description="Polar residues" evidence="2">
    <location>
        <begin position="528"/>
        <end position="542"/>
    </location>
</feature>
<dbReference type="AlphaFoldDB" id="A0AAP0R7A1"/>
<feature type="compositionally biased region" description="Low complexity" evidence="2">
    <location>
        <begin position="677"/>
        <end position="689"/>
    </location>
</feature>
<proteinExistence type="predicted"/>
<feature type="region of interest" description="Disordered" evidence="2">
    <location>
        <begin position="770"/>
        <end position="812"/>
    </location>
</feature>
<dbReference type="Proteomes" id="UP001415857">
    <property type="component" value="Unassembled WGS sequence"/>
</dbReference>
<feature type="region of interest" description="Disordered" evidence="2">
    <location>
        <begin position="718"/>
        <end position="758"/>
    </location>
</feature>
<protein>
    <recommendedName>
        <fullName evidence="3">TFIIS N-terminal domain-containing protein</fullName>
    </recommendedName>
</protein>
<dbReference type="GO" id="GO:0005634">
    <property type="term" value="C:nucleus"/>
    <property type="evidence" value="ECO:0007669"/>
    <property type="project" value="UniProtKB-SubCell"/>
</dbReference>
<feature type="compositionally biased region" description="Basic and acidic residues" evidence="2">
    <location>
        <begin position="734"/>
        <end position="750"/>
    </location>
</feature>
<feature type="compositionally biased region" description="Polar residues" evidence="2">
    <location>
        <begin position="410"/>
        <end position="423"/>
    </location>
</feature>
<dbReference type="PANTHER" id="PTHR47292">
    <property type="entry name" value="TRANSCRIPTION ELONGATION FACTOR (TFIIS) FAMILY PROTEIN-RELATED"/>
    <property type="match status" value="1"/>
</dbReference>
<organism evidence="4 5">
    <name type="scientific">Liquidambar formosana</name>
    <name type="common">Formosan gum</name>
    <dbReference type="NCBI Taxonomy" id="63359"/>
    <lineage>
        <taxon>Eukaryota</taxon>
        <taxon>Viridiplantae</taxon>
        <taxon>Streptophyta</taxon>
        <taxon>Embryophyta</taxon>
        <taxon>Tracheophyta</taxon>
        <taxon>Spermatophyta</taxon>
        <taxon>Magnoliopsida</taxon>
        <taxon>eudicotyledons</taxon>
        <taxon>Gunneridae</taxon>
        <taxon>Pentapetalae</taxon>
        <taxon>Saxifragales</taxon>
        <taxon>Altingiaceae</taxon>
        <taxon>Liquidambar</taxon>
    </lineage>
</organism>
<gene>
    <name evidence="4" type="ORF">L1049_026394</name>
</gene>
<feature type="compositionally biased region" description="Low complexity" evidence="2">
    <location>
        <begin position="342"/>
        <end position="356"/>
    </location>
</feature>
<evidence type="ECO:0000256" key="1">
    <source>
        <dbReference type="PROSITE-ProRule" id="PRU00649"/>
    </source>
</evidence>